<dbReference type="SUPFAM" id="SSF51735">
    <property type="entry name" value="NAD(P)-binding Rossmann-fold domains"/>
    <property type="match status" value="1"/>
</dbReference>
<proteinExistence type="inferred from homology"/>
<dbReference type="InterPro" id="IPR051122">
    <property type="entry name" value="SDR_DHRS6-like"/>
</dbReference>
<evidence type="ECO:0000313" key="3">
    <source>
        <dbReference type="EMBL" id="MBX8632548.1"/>
    </source>
</evidence>
<evidence type="ECO:0000313" key="5">
    <source>
        <dbReference type="Proteomes" id="UP000716004"/>
    </source>
</evidence>
<evidence type="ECO:0000313" key="4">
    <source>
        <dbReference type="EMBL" id="MBX8644343.1"/>
    </source>
</evidence>
<protein>
    <submittedName>
        <fullName evidence="3">SDR family oxidoreductase</fullName>
    </submittedName>
</protein>
<evidence type="ECO:0000256" key="2">
    <source>
        <dbReference type="ARBA" id="ARBA00023002"/>
    </source>
</evidence>
<dbReference type="EMBL" id="JAGVSJ010000034">
    <property type="protein sequence ID" value="MBX8632548.1"/>
    <property type="molecule type" value="Genomic_DNA"/>
</dbReference>
<dbReference type="EMBL" id="JAHEAC010000055">
    <property type="protein sequence ID" value="MBX8644343.1"/>
    <property type="molecule type" value="Genomic_DNA"/>
</dbReference>
<name>A0A8J8CBK6_9ARCH</name>
<dbReference type="Proteomes" id="UP000716004">
    <property type="component" value="Unassembled WGS sequence"/>
</dbReference>
<dbReference type="InterPro" id="IPR002347">
    <property type="entry name" value="SDR_fam"/>
</dbReference>
<comment type="similarity">
    <text evidence="1">Belongs to the short-chain dehydrogenases/reductases (SDR) family.</text>
</comment>
<keyword evidence="2" id="KW-0560">Oxidoreductase</keyword>
<reference evidence="3" key="1">
    <citation type="submission" date="2021-04" db="EMBL/GenBank/DDBJ databases">
        <title>Genomic insights into ecological role and evolution of a novel Thermoplasmata order Candidatus Sysuiplasmatales.</title>
        <authorList>
            <person name="Yuan Y."/>
        </authorList>
    </citation>
    <scope>NUCLEOTIDE SEQUENCE</scope>
    <source>
        <strain evidence="4">TUT19-bin139</strain>
        <strain evidence="3">YP2-bin.285</strain>
    </source>
</reference>
<dbReference type="Pfam" id="PF13561">
    <property type="entry name" value="adh_short_C2"/>
    <property type="match status" value="1"/>
</dbReference>
<organism evidence="3 5">
    <name type="scientific">Candidatus Sysuiplasma superficiale</name>
    <dbReference type="NCBI Taxonomy" id="2823368"/>
    <lineage>
        <taxon>Archaea</taxon>
        <taxon>Methanobacteriati</taxon>
        <taxon>Thermoplasmatota</taxon>
        <taxon>Thermoplasmata</taxon>
        <taxon>Candidatus Sysuiplasmatales</taxon>
        <taxon>Candidatus Sysuiplasmataceae</taxon>
        <taxon>Candidatus Sysuiplasma</taxon>
    </lineage>
</organism>
<dbReference type="AlphaFoldDB" id="A0A8J8CBK6"/>
<dbReference type="PANTHER" id="PTHR43477">
    <property type="entry name" value="DIHYDROANTICAPSIN 7-DEHYDROGENASE"/>
    <property type="match status" value="1"/>
</dbReference>
<dbReference type="CDD" id="cd05233">
    <property type="entry name" value="SDR_c"/>
    <property type="match status" value="1"/>
</dbReference>
<dbReference type="PRINTS" id="PR00081">
    <property type="entry name" value="GDHRDH"/>
</dbReference>
<dbReference type="GO" id="GO:0016491">
    <property type="term" value="F:oxidoreductase activity"/>
    <property type="evidence" value="ECO:0007669"/>
    <property type="project" value="UniProtKB-KW"/>
</dbReference>
<accession>A0A8J8CBK6</accession>
<dbReference type="FunFam" id="3.40.50.720:FF:000084">
    <property type="entry name" value="Short-chain dehydrogenase reductase"/>
    <property type="match status" value="1"/>
</dbReference>
<dbReference type="PROSITE" id="PS00061">
    <property type="entry name" value="ADH_SHORT"/>
    <property type="match status" value="1"/>
</dbReference>
<dbReference type="PANTHER" id="PTHR43477:SF1">
    <property type="entry name" value="DIHYDROANTICAPSIN 7-DEHYDROGENASE"/>
    <property type="match status" value="1"/>
</dbReference>
<sequence>MITGAGKGIGASTAMKFAEEGAVVELCDVDVASGNRTTESIRNAGGKASFTETDVTDERSVASWVNEVIDRNGRIDVLFNNAGISAVGRIDEIDRDTWDRVMSVNLTGVYLMCKHVLPIMMNQRKGSVINMSSSVAELGLLRRAAYAATKGAILSMTKSMQVDYAPYNIRINALLPGTIFTPFVQDYLRRSYKRDIDSAIGELKKRQLADSLGDPEDVAWAAVYLASDESKYVMGTGLIVDGGTTCGKPF</sequence>
<dbReference type="PRINTS" id="PR00080">
    <property type="entry name" value="SDRFAMILY"/>
</dbReference>
<dbReference type="Proteomes" id="UP000750197">
    <property type="component" value="Unassembled WGS sequence"/>
</dbReference>
<evidence type="ECO:0000256" key="1">
    <source>
        <dbReference type="ARBA" id="ARBA00006484"/>
    </source>
</evidence>
<comment type="caution">
    <text evidence="3">The sequence shown here is derived from an EMBL/GenBank/DDBJ whole genome shotgun (WGS) entry which is preliminary data.</text>
</comment>
<dbReference type="Gene3D" id="3.40.50.720">
    <property type="entry name" value="NAD(P)-binding Rossmann-like Domain"/>
    <property type="match status" value="1"/>
</dbReference>
<dbReference type="InterPro" id="IPR036291">
    <property type="entry name" value="NAD(P)-bd_dom_sf"/>
</dbReference>
<dbReference type="InterPro" id="IPR020904">
    <property type="entry name" value="Sc_DH/Rdtase_CS"/>
</dbReference>
<gene>
    <name evidence="3" type="ORF">J9259_08570</name>
    <name evidence="4" type="ORF">KIY12_06460</name>
</gene>